<dbReference type="AlphaFoldDB" id="A0A2P2Q618"/>
<protein>
    <submittedName>
        <fullName evidence="1">Putative aquaporin PIP2-8</fullName>
    </submittedName>
</protein>
<sequence length="66" mass="7719">MDHGVPIFYYLIQCYHAITGSRFVLTGFYVFLRQPWALESSLSINGRYRIVHLIIVTKVLHPPEIK</sequence>
<organism evidence="1">
    <name type="scientific">Rhizophora mucronata</name>
    <name type="common">Asiatic mangrove</name>
    <dbReference type="NCBI Taxonomy" id="61149"/>
    <lineage>
        <taxon>Eukaryota</taxon>
        <taxon>Viridiplantae</taxon>
        <taxon>Streptophyta</taxon>
        <taxon>Embryophyta</taxon>
        <taxon>Tracheophyta</taxon>
        <taxon>Spermatophyta</taxon>
        <taxon>Magnoliopsida</taxon>
        <taxon>eudicotyledons</taxon>
        <taxon>Gunneridae</taxon>
        <taxon>Pentapetalae</taxon>
        <taxon>rosids</taxon>
        <taxon>fabids</taxon>
        <taxon>Malpighiales</taxon>
        <taxon>Rhizophoraceae</taxon>
        <taxon>Rhizophora</taxon>
    </lineage>
</organism>
<proteinExistence type="predicted"/>
<evidence type="ECO:0000313" key="1">
    <source>
        <dbReference type="EMBL" id="MBX62428.1"/>
    </source>
</evidence>
<dbReference type="EMBL" id="GGEC01081944">
    <property type="protein sequence ID" value="MBX62428.1"/>
    <property type="molecule type" value="Transcribed_RNA"/>
</dbReference>
<accession>A0A2P2Q618</accession>
<name>A0A2P2Q618_RHIMU</name>
<reference evidence="1" key="1">
    <citation type="submission" date="2018-02" db="EMBL/GenBank/DDBJ databases">
        <title>Rhizophora mucronata_Transcriptome.</title>
        <authorList>
            <person name="Meera S.P."/>
            <person name="Sreeshan A."/>
            <person name="Augustine A."/>
        </authorList>
    </citation>
    <scope>NUCLEOTIDE SEQUENCE</scope>
    <source>
        <tissue evidence="1">Leaf</tissue>
    </source>
</reference>